<keyword evidence="2" id="KW-1185">Reference proteome</keyword>
<dbReference type="KEGG" id="vg:75687187"/>
<dbReference type="RefSeq" id="YP_010509698.1">
    <property type="nucleotide sequence ID" value="NC_067211.1"/>
</dbReference>
<dbReference type="GeneID" id="75687187"/>
<dbReference type="EMBL" id="MZ130493">
    <property type="protein sequence ID" value="QWM90758.1"/>
    <property type="molecule type" value="Genomic_DNA"/>
</dbReference>
<organism evidence="1 2">
    <name type="scientific">uncultured phage cr105_1</name>
    <dbReference type="NCBI Taxonomy" id="2986415"/>
    <lineage>
        <taxon>Viruses</taxon>
        <taxon>Duplodnaviria</taxon>
        <taxon>Heunggongvirae</taxon>
        <taxon>Uroviricota</taxon>
        <taxon>Caudoviricetes</taxon>
        <taxon>Crassvirales</taxon>
        <taxon>Suoliviridae</taxon>
        <taxon>Loutivirinae</taxon>
        <taxon>Buchavirus</taxon>
        <taxon>Buchavirus intestinalis</taxon>
    </lineage>
</organism>
<sequence length="208" mass="23761">MIYSTDLANQVTLNNNSSNTKYLEAGIHDNVKFTSVKTAVSPTGKNFIEFRFEKDGKELVHTEWEPKERVEDTEEQNQNKATNQVTRINRILRCFYPKEVLNFTGSSYKEFTNWVVAMLNAANKDTLLKVKVVYNKDGYTTLPSYVKFAAIEPMIIPMGFYEEGKNESMIREITGIDLFVKPVVSDKETVVVNPLEVKQEAPSDDLPF</sequence>
<proteinExistence type="predicted"/>
<evidence type="ECO:0000313" key="2">
    <source>
        <dbReference type="Proteomes" id="UP000827483"/>
    </source>
</evidence>
<reference evidence="1 2" key="1">
    <citation type="submission" date="2021-04" db="EMBL/GenBank/DDBJ databases">
        <authorList>
            <person name="Shkoporov A.N."/>
            <person name="Stockdale S.R."/>
            <person name="Guerin E."/>
            <person name="Ross R.P."/>
            <person name="Hill C."/>
        </authorList>
    </citation>
    <scope>NUCLEOTIDE SEQUENCE [LARGE SCALE GENOMIC DNA]</scope>
    <source>
        <strain evidence="2">cr105_1</strain>
    </source>
</reference>
<protein>
    <submittedName>
        <fullName evidence="1">Uncharacterized protein</fullName>
    </submittedName>
</protein>
<accession>A0AAE7S0R7</accession>
<dbReference type="Proteomes" id="UP000827483">
    <property type="component" value="Segment"/>
</dbReference>
<gene>
    <name evidence="1" type="primary">gp_72788</name>
</gene>
<name>A0AAE7S0R7_9CAUD</name>
<evidence type="ECO:0000313" key="1">
    <source>
        <dbReference type="EMBL" id="QWM90758.1"/>
    </source>
</evidence>